<dbReference type="AlphaFoldDB" id="A0AAJ0XBJ1"/>
<gene>
    <name evidence="6" type="ORF">CKO40_20955</name>
</gene>
<comment type="pathway">
    <text evidence="1">Biopolymer metabolism; poly-(R)-3-hydroxybutanoate biosynthesis.</text>
</comment>
<dbReference type="RefSeq" id="WP_200348413.1">
    <property type="nucleotide sequence ID" value="NZ_NRSJ01000057.1"/>
</dbReference>
<accession>A0AAJ0XBJ1</accession>
<dbReference type="InterPro" id="IPR010123">
    <property type="entry name" value="PHA_synth_III_E"/>
</dbReference>
<evidence type="ECO:0000313" key="7">
    <source>
        <dbReference type="Proteomes" id="UP001296776"/>
    </source>
</evidence>
<evidence type="ECO:0000256" key="5">
    <source>
        <dbReference type="SAM" id="MobiDB-lite"/>
    </source>
</evidence>
<dbReference type="Pfam" id="PF09712">
    <property type="entry name" value="PHA_synth_III_E"/>
    <property type="match status" value="1"/>
</dbReference>
<reference evidence="6" key="2">
    <citation type="journal article" date="2020" name="Microorganisms">
        <title>Osmotic Adaptation and Compatible Solute Biosynthesis of Phototrophic Bacteria as Revealed from Genome Analyses.</title>
        <authorList>
            <person name="Imhoff J.F."/>
            <person name="Rahn T."/>
            <person name="Kunzel S."/>
            <person name="Keller A."/>
            <person name="Neulinger S.C."/>
        </authorList>
    </citation>
    <scope>NUCLEOTIDE SEQUENCE</scope>
    <source>
        <strain evidence="6">DSM 11080</strain>
    </source>
</reference>
<dbReference type="GO" id="GO:0042619">
    <property type="term" value="P:poly-hydroxybutyrate biosynthetic process"/>
    <property type="evidence" value="ECO:0007669"/>
    <property type="project" value="UniProtKB-KW"/>
</dbReference>
<protein>
    <recommendedName>
        <fullName evidence="2">Poly(3-hydroxyalkanoate) polymerase subunit PhaE</fullName>
    </recommendedName>
</protein>
<name>A0AAJ0XBJ1_9GAMM</name>
<feature type="compositionally biased region" description="Low complexity" evidence="5">
    <location>
        <begin position="336"/>
        <end position="394"/>
    </location>
</feature>
<keyword evidence="3" id="KW-0583">PHB biosynthesis</keyword>
<evidence type="ECO:0000256" key="4">
    <source>
        <dbReference type="SAM" id="Coils"/>
    </source>
</evidence>
<evidence type="ECO:0000256" key="2">
    <source>
        <dbReference type="ARBA" id="ARBA00019066"/>
    </source>
</evidence>
<comment type="caution">
    <text evidence="6">The sequence shown here is derived from an EMBL/GenBank/DDBJ whole genome shotgun (WGS) entry which is preliminary data.</text>
</comment>
<dbReference type="EMBL" id="NRSJ01000057">
    <property type="protein sequence ID" value="MBK1706939.1"/>
    <property type="molecule type" value="Genomic_DNA"/>
</dbReference>
<proteinExistence type="predicted"/>
<feature type="region of interest" description="Disordered" evidence="5">
    <location>
        <begin position="336"/>
        <end position="408"/>
    </location>
</feature>
<keyword evidence="4" id="KW-0175">Coiled coil</keyword>
<reference evidence="6" key="1">
    <citation type="submission" date="2017-08" db="EMBL/GenBank/DDBJ databases">
        <authorList>
            <person name="Imhoff J.F."/>
            <person name="Rahn T."/>
            <person name="Kuenzel S."/>
            <person name="Neulinger S.C."/>
        </authorList>
    </citation>
    <scope>NUCLEOTIDE SEQUENCE</scope>
    <source>
        <strain evidence="6">DSM 11080</strain>
    </source>
</reference>
<dbReference type="Proteomes" id="UP001296776">
    <property type="component" value="Unassembled WGS sequence"/>
</dbReference>
<evidence type="ECO:0000256" key="1">
    <source>
        <dbReference type="ARBA" id="ARBA00004683"/>
    </source>
</evidence>
<evidence type="ECO:0000313" key="6">
    <source>
        <dbReference type="EMBL" id="MBK1706939.1"/>
    </source>
</evidence>
<sequence>MTQNPFFDDSWLKLQRDYWDSLANLGQQAMSAAQSGPGTGNESSASAPWMAAPWMQAMEQWRKAMAPAASDPAQTFMQRLMDQGQVYFGMVEQFTKGLGAGDTANTWEALNKTIDSMQQAFSGANTEGNEAMKRMLGFWELPLDNWQRMMSSLSPMMPGDLLRNMPHAGMPGPLQEGLDRMLSAPGLGYTREEQAQYQDLMRTGMDYQRAFQEYSAFFNQLGFKSLQRLREQLQQKAEAGETIESARGLYDTWIGCCEAVYAEEVATPEYARLHGRLVNAQMALKQRLSVMVDESLGAMNMPTRGELRTLQDRLQDTRRENKQLRYELDRIHEKLATLPTAPTPGAAQPKTSQAGAGQAGAGQSSASRTGTSQSSSSQPSSRKTSASGSATTKKTTARKKTAAKSSGG</sequence>
<feature type="coiled-coil region" evidence="4">
    <location>
        <begin position="307"/>
        <end position="334"/>
    </location>
</feature>
<organism evidence="6 7">
    <name type="scientific">Halochromatium glycolicum</name>
    <dbReference type="NCBI Taxonomy" id="85075"/>
    <lineage>
        <taxon>Bacteria</taxon>
        <taxon>Pseudomonadati</taxon>
        <taxon>Pseudomonadota</taxon>
        <taxon>Gammaproteobacteria</taxon>
        <taxon>Chromatiales</taxon>
        <taxon>Chromatiaceae</taxon>
        <taxon>Halochromatium</taxon>
    </lineage>
</organism>
<evidence type="ECO:0000256" key="3">
    <source>
        <dbReference type="ARBA" id="ARBA00022752"/>
    </source>
</evidence>
<keyword evidence="7" id="KW-1185">Reference proteome</keyword>
<dbReference type="NCBIfam" id="TIGR01834">
    <property type="entry name" value="PHA_synth_III_E"/>
    <property type="match status" value="1"/>
</dbReference>